<dbReference type="Proteomes" id="UP000053611">
    <property type="component" value="Unassembled WGS sequence"/>
</dbReference>
<evidence type="ECO:0000256" key="1">
    <source>
        <dbReference type="SAM" id="Coils"/>
    </source>
</evidence>
<sequence>MDRRYYRSVPDYTEREHDRHGAPARDTSDELEQVIASLRASLLPPEPEPDDHDGDHAAPEDDGDDFPRTHAELYEEIEAYLAPRRAIADMQPEVVAIQTAFGPRENINLPLDQYIAMHGTSRQPLHDNQANRPAQHQPFNFRSTVAIRHVTERPSRHHYPTGGLRGRYLRDGQRLNERAQENERDSEWMHDSYDMPHQNSRDIPPPYTSTHSVPPAPSPTPSPEPEAADPEPEQELAPVVDQVEWMRNLLRHCREELDDLRELNAQTEEAHADAVERYRRAEERTRRAEDRTRRLEERYRLLEEHYDQAVDRYEAAAKSNSQNLLLAQRSAESALRLQNILEELLSAGGINTEDSDDDEAKSAGDAYYEWHSCAYVYNLVTMSCRLQCLSVCTMIVQISVGSLVMI</sequence>
<evidence type="ECO:0000256" key="2">
    <source>
        <dbReference type="SAM" id="MobiDB-lite"/>
    </source>
</evidence>
<feature type="coiled-coil region" evidence="1">
    <location>
        <begin position="246"/>
        <end position="312"/>
    </location>
</feature>
<feature type="region of interest" description="Disordered" evidence="2">
    <location>
        <begin position="176"/>
        <end position="235"/>
    </location>
</feature>
<gene>
    <name evidence="3" type="ORF">CC85DRAFT_292311</name>
</gene>
<dbReference type="AlphaFoldDB" id="A0A0J0XM12"/>
<evidence type="ECO:0000313" key="3">
    <source>
        <dbReference type="EMBL" id="KLT42098.1"/>
    </source>
</evidence>
<dbReference type="EMBL" id="KQ087209">
    <property type="protein sequence ID" value="KLT42098.1"/>
    <property type="molecule type" value="Genomic_DNA"/>
</dbReference>
<accession>A0A0J0XM12</accession>
<feature type="compositionally biased region" description="Basic and acidic residues" evidence="2">
    <location>
        <begin position="176"/>
        <end position="194"/>
    </location>
</feature>
<feature type="region of interest" description="Disordered" evidence="2">
    <location>
        <begin position="1"/>
        <end position="67"/>
    </location>
</feature>
<evidence type="ECO:0000313" key="4">
    <source>
        <dbReference type="Proteomes" id="UP000053611"/>
    </source>
</evidence>
<organism evidence="3 4">
    <name type="scientific">Cutaneotrichosporon oleaginosum</name>
    <dbReference type="NCBI Taxonomy" id="879819"/>
    <lineage>
        <taxon>Eukaryota</taxon>
        <taxon>Fungi</taxon>
        <taxon>Dikarya</taxon>
        <taxon>Basidiomycota</taxon>
        <taxon>Agaricomycotina</taxon>
        <taxon>Tremellomycetes</taxon>
        <taxon>Trichosporonales</taxon>
        <taxon>Trichosporonaceae</taxon>
        <taxon>Cutaneotrichosporon</taxon>
    </lineage>
</organism>
<keyword evidence="1" id="KW-0175">Coiled coil</keyword>
<feature type="compositionally biased region" description="Basic and acidic residues" evidence="2">
    <location>
        <begin position="53"/>
        <end position="67"/>
    </location>
</feature>
<proteinExistence type="predicted"/>
<name>A0A0J0XM12_9TREE</name>
<feature type="compositionally biased region" description="Pro residues" evidence="2">
    <location>
        <begin position="214"/>
        <end position="224"/>
    </location>
</feature>
<reference evidence="3 4" key="1">
    <citation type="submission" date="2015-03" db="EMBL/GenBank/DDBJ databases">
        <title>Genomics and transcriptomics of the oil-accumulating basidiomycete yeast T. oleaginosus allow insights into substrate utilization and the diverse evolutionary trajectories of mating systems in fungi.</title>
        <authorList>
            <consortium name="DOE Joint Genome Institute"/>
            <person name="Kourist R."/>
            <person name="Kracht O."/>
            <person name="Bracharz F."/>
            <person name="Lipzen A."/>
            <person name="Nolan M."/>
            <person name="Ohm R."/>
            <person name="Grigoriev I."/>
            <person name="Sun S."/>
            <person name="Heitman J."/>
            <person name="Bruck T."/>
            <person name="Nowrousian M."/>
        </authorList>
    </citation>
    <scope>NUCLEOTIDE SEQUENCE [LARGE SCALE GENOMIC DNA]</scope>
    <source>
        <strain evidence="3 4">IBC0246</strain>
    </source>
</reference>
<protein>
    <submittedName>
        <fullName evidence="3">Uncharacterized protein</fullName>
    </submittedName>
</protein>
<feature type="compositionally biased region" description="Basic and acidic residues" evidence="2">
    <location>
        <begin position="12"/>
        <end position="28"/>
    </location>
</feature>
<keyword evidence="4" id="KW-1185">Reference proteome</keyword>
<dbReference type="GeneID" id="28985412"/>